<name>A0A9W6SIN4_9ACTN</name>
<dbReference type="Pfam" id="PF09335">
    <property type="entry name" value="VTT_dom"/>
    <property type="match status" value="1"/>
</dbReference>
<dbReference type="EMBL" id="BSTX01000001">
    <property type="protein sequence ID" value="GLZ76209.1"/>
    <property type="molecule type" value="Genomic_DNA"/>
</dbReference>
<comment type="caution">
    <text evidence="3">The sequence shown here is derived from an EMBL/GenBank/DDBJ whole genome shotgun (WGS) entry which is preliminary data.</text>
</comment>
<feature type="transmembrane region" description="Helical" evidence="1">
    <location>
        <begin position="168"/>
        <end position="187"/>
    </location>
</feature>
<evidence type="ECO:0000256" key="1">
    <source>
        <dbReference type="SAM" id="Phobius"/>
    </source>
</evidence>
<keyword evidence="1" id="KW-1133">Transmembrane helix</keyword>
<dbReference type="InterPro" id="IPR032816">
    <property type="entry name" value="VTT_dom"/>
</dbReference>
<feature type="transmembrane region" description="Helical" evidence="1">
    <location>
        <begin position="12"/>
        <end position="41"/>
    </location>
</feature>
<feature type="transmembrane region" description="Helical" evidence="1">
    <location>
        <begin position="53"/>
        <end position="75"/>
    </location>
</feature>
<accession>A0A9W6SIN4</accession>
<evidence type="ECO:0000313" key="4">
    <source>
        <dbReference type="Proteomes" id="UP001165079"/>
    </source>
</evidence>
<gene>
    <name evidence="3" type="ORF">Afil01_10160</name>
</gene>
<keyword evidence="1" id="KW-0472">Membrane</keyword>
<evidence type="ECO:0000313" key="3">
    <source>
        <dbReference type="EMBL" id="GLZ76209.1"/>
    </source>
</evidence>
<dbReference type="Proteomes" id="UP001165079">
    <property type="component" value="Unassembled WGS sequence"/>
</dbReference>
<protein>
    <submittedName>
        <fullName evidence="3">Membrane protein</fullName>
    </submittedName>
</protein>
<feature type="domain" description="VTT" evidence="2">
    <location>
        <begin position="32"/>
        <end position="159"/>
    </location>
</feature>
<dbReference type="RefSeq" id="WP_285661393.1">
    <property type="nucleotide sequence ID" value="NZ_BSTX01000001.1"/>
</dbReference>
<sequence length="198" mass="20940">MVSEIAQLLSSPWMYALVMVSITLDVFLPVLPSGSLLIVAVVYSVHNDGGTPLVLLFLGGAVASSLGDNVAFRLVRRGTGPVERRLAKMPRVSRVNGRLRNALRSRTIGTMIFARLVPTGRTVAMAVGATDPELTLNRYRLGSAVSALVWAAYTVGLGYLNAMLFDTAWVSVVTGLAAATAIGLVLARSRRALALTGS</sequence>
<reference evidence="3" key="1">
    <citation type="submission" date="2023-03" db="EMBL/GenBank/DDBJ databases">
        <title>Actinorhabdospora filicis NBRC 111898.</title>
        <authorList>
            <person name="Ichikawa N."/>
            <person name="Sato H."/>
            <person name="Tonouchi N."/>
        </authorList>
    </citation>
    <scope>NUCLEOTIDE SEQUENCE</scope>
    <source>
        <strain evidence="3">NBRC 111898</strain>
    </source>
</reference>
<dbReference type="AlphaFoldDB" id="A0A9W6SIN4"/>
<proteinExistence type="predicted"/>
<keyword evidence="4" id="KW-1185">Reference proteome</keyword>
<evidence type="ECO:0000259" key="2">
    <source>
        <dbReference type="Pfam" id="PF09335"/>
    </source>
</evidence>
<feature type="transmembrane region" description="Helical" evidence="1">
    <location>
        <begin position="141"/>
        <end position="162"/>
    </location>
</feature>
<keyword evidence="1" id="KW-0812">Transmembrane</keyword>
<organism evidence="3 4">
    <name type="scientific">Actinorhabdospora filicis</name>
    <dbReference type="NCBI Taxonomy" id="1785913"/>
    <lineage>
        <taxon>Bacteria</taxon>
        <taxon>Bacillati</taxon>
        <taxon>Actinomycetota</taxon>
        <taxon>Actinomycetes</taxon>
        <taxon>Micromonosporales</taxon>
        <taxon>Micromonosporaceae</taxon>
        <taxon>Actinorhabdospora</taxon>
    </lineage>
</organism>